<dbReference type="EMBL" id="MU274952">
    <property type="protein sequence ID" value="KAI0083824.1"/>
    <property type="molecule type" value="Genomic_DNA"/>
</dbReference>
<keyword evidence="2" id="KW-1185">Reference proteome</keyword>
<accession>A0ACB8TPB8</accession>
<proteinExistence type="predicted"/>
<protein>
    <submittedName>
        <fullName evidence="1">Uncharacterized protein</fullName>
    </submittedName>
</protein>
<reference evidence="1" key="1">
    <citation type="journal article" date="2021" name="Environ. Microbiol.">
        <title>Gene family expansions and transcriptome signatures uncover fungal adaptations to wood decay.</title>
        <authorList>
            <person name="Hage H."/>
            <person name="Miyauchi S."/>
            <person name="Viragh M."/>
            <person name="Drula E."/>
            <person name="Min B."/>
            <person name="Chaduli D."/>
            <person name="Navarro D."/>
            <person name="Favel A."/>
            <person name="Norest M."/>
            <person name="Lesage-Meessen L."/>
            <person name="Balint B."/>
            <person name="Merenyi Z."/>
            <person name="de Eugenio L."/>
            <person name="Morin E."/>
            <person name="Martinez A.T."/>
            <person name="Baldrian P."/>
            <person name="Stursova M."/>
            <person name="Martinez M.J."/>
            <person name="Novotny C."/>
            <person name="Magnuson J.K."/>
            <person name="Spatafora J.W."/>
            <person name="Maurice S."/>
            <person name="Pangilinan J."/>
            <person name="Andreopoulos W."/>
            <person name="LaButti K."/>
            <person name="Hundley H."/>
            <person name="Na H."/>
            <person name="Kuo A."/>
            <person name="Barry K."/>
            <person name="Lipzen A."/>
            <person name="Henrissat B."/>
            <person name="Riley R."/>
            <person name="Ahrendt S."/>
            <person name="Nagy L.G."/>
            <person name="Grigoriev I.V."/>
            <person name="Martin F."/>
            <person name="Rosso M.N."/>
        </authorList>
    </citation>
    <scope>NUCLEOTIDE SEQUENCE</scope>
    <source>
        <strain evidence="1">CBS 384.51</strain>
    </source>
</reference>
<comment type="caution">
    <text evidence="1">The sequence shown here is derived from an EMBL/GenBank/DDBJ whole genome shotgun (WGS) entry which is preliminary data.</text>
</comment>
<evidence type="ECO:0000313" key="1">
    <source>
        <dbReference type="EMBL" id="KAI0083824.1"/>
    </source>
</evidence>
<organism evidence="1 2">
    <name type="scientific">Irpex rosettiformis</name>
    <dbReference type="NCBI Taxonomy" id="378272"/>
    <lineage>
        <taxon>Eukaryota</taxon>
        <taxon>Fungi</taxon>
        <taxon>Dikarya</taxon>
        <taxon>Basidiomycota</taxon>
        <taxon>Agaricomycotina</taxon>
        <taxon>Agaricomycetes</taxon>
        <taxon>Polyporales</taxon>
        <taxon>Irpicaceae</taxon>
        <taxon>Irpex</taxon>
    </lineage>
</organism>
<dbReference type="Proteomes" id="UP001055072">
    <property type="component" value="Unassembled WGS sequence"/>
</dbReference>
<gene>
    <name evidence="1" type="ORF">BDY19DRAFT_899590</name>
</gene>
<evidence type="ECO:0000313" key="2">
    <source>
        <dbReference type="Proteomes" id="UP001055072"/>
    </source>
</evidence>
<sequence length="312" mass="34941">MNFFHRHKGTPSRKYVDLLKESSAKWANWDPPKPIRVSMFLEMFYVGDFGTLDYNSGELVCEGNLYDDEVFAPTSKSFPPQPGQAPDELMVIKSYHARGNEQKAGAKAGAVAGAASSDLSVEVRFAKKRGALLVMHRVKMEFLPDELLNRLHGCARLKGKQIVSEVYTCNGYALYLSSGESYTIALNLNGNVLAETLPISGGVTVMSAWHAEGTQGFLRQGYNREPVFAPLYGLKEFHSSIARRRDDAGEAEEVTAENGRWMDARVPWGELGEDGEEDEDSIVSIFYHVHHQKVSDMLHIQVIRPQHTEIRY</sequence>
<name>A0ACB8TPB8_9APHY</name>